<feature type="non-terminal residue" evidence="1">
    <location>
        <position position="1"/>
    </location>
</feature>
<evidence type="ECO:0000313" key="2">
    <source>
        <dbReference type="Proteomes" id="UP000789595"/>
    </source>
</evidence>
<evidence type="ECO:0000313" key="1">
    <source>
        <dbReference type="EMBL" id="CAH0379240.1"/>
    </source>
</evidence>
<gene>
    <name evidence="1" type="ORF">PECAL_6P08460</name>
</gene>
<dbReference type="AlphaFoldDB" id="A0A8J2T197"/>
<name>A0A8J2T197_9STRA</name>
<organism evidence="1 2">
    <name type="scientific">Pelagomonas calceolata</name>
    <dbReference type="NCBI Taxonomy" id="35677"/>
    <lineage>
        <taxon>Eukaryota</taxon>
        <taxon>Sar</taxon>
        <taxon>Stramenopiles</taxon>
        <taxon>Ochrophyta</taxon>
        <taxon>Pelagophyceae</taxon>
        <taxon>Pelagomonadales</taxon>
        <taxon>Pelagomonadaceae</taxon>
        <taxon>Pelagomonas</taxon>
    </lineage>
</organism>
<comment type="caution">
    <text evidence="1">The sequence shown here is derived from an EMBL/GenBank/DDBJ whole genome shotgun (WGS) entry which is preliminary data.</text>
</comment>
<protein>
    <submittedName>
        <fullName evidence="1">Uncharacterized protein</fullName>
    </submittedName>
</protein>
<reference evidence="1" key="1">
    <citation type="submission" date="2021-11" db="EMBL/GenBank/DDBJ databases">
        <authorList>
            <consortium name="Genoscope - CEA"/>
            <person name="William W."/>
        </authorList>
    </citation>
    <scope>NUCLEOTIDE SEQUENCE</scope>
</reference>
<keyword evidence="2" id="KW-1185">Reference proteome</keyword>
<accession>A0A8J2T197</accession>
<dbReference type="EMBL" id="CAKKNE010000006">
    <property type="protein sequence ID" value="CAH0379240.1"/>
    <property type="molecule type" value="Genomic_DNA"/>
</dbReference>
<dbReference type="Proteomes" id="UP000789595">
    <property type="component" value="Unassembled WGS sequence"/>
</dbReference>
<proteinExistence type="predicted"/>
<sequence>HTSGGGAAGALAVGDVGPPSAAIIEWARATNKAWIDPSAEISVFSGRSRSSAATFVPSRVRVLRHAFRRQPRGQAAAARNKLCKAVGKISK</sequence>